<dbReference type="PROSITE" id="PS51155">
    <property type="entry name" value="CHIT_BIND_RR_2"/>
    <property type="match status" value="1"/>
</dbReference>
<sequence>MLELKYQESLILCTIPAVISIIVKDPPPTPNDYKYSYSIEDPTTGDSKSQHEVRQGDLITGAYSVVDPDGRKRIVEYTADSKNGFKAIVREEPSETHQPLNPTPTLQLQNRNYVDRVNQFPVFGPRLSNNGVRVPFMSYYPKQQIYFTAHNEIKAEDIVFPRGQYFLPATK</sequence>
<reference evidence="4" key="2">
    <citation type="submission" date="2022-06" db="UniProtKB">
        <authorList>
            <consortium name="EnsemblMetazoa"/>
        </authorList>
    </citation>
    <scope>IDENTIFICATION</scope>
    <source>
        <strain evidence="4">p50T (Dazao)</strain>
    </source>
</reference>
<dbReference type="PANTHER" id="PTHR12236:SF75">
    <property type="entry name" value="CUTICULAR PROTEIN 62BB, ISOFORM A"/>
    <property type="match status" value="1"/>
</dbReference>
<evidence type="ECO:0000256" key="1">
    <source>
        <dbReference type="ARBA" id="ARBA00022460"/>
    </source>
</evidence>
<evidence type="ECO:0008006" key="6">
    <source>
        <dbReference type="Google" id="ProtNLM"/>
    </source>
</evidence>
<proteinExistence type="predicted"/>
<gene>
    <name evidence="4" type="primary">100379401</name>
</gene>
<keyword evidence="2" id="KW-0732">Signal</keyword>
<evidence type="ECO:0000313" key="5">
    <source>
        <dbReference type="Proteomes" id="UP000005204"/>
    </source>
</evidence>
<dbReference type="GO" id="GO:0005615">
    <property type="term" value="C:extracellular space"/>
    <property type="evidence" value="ECO:0007669"/>
    <property type="project" value="TreeGrafter"/>
</dbReference>
<name>A0A8R2HSC5_BOMMO</name>
<evidence type="ECO:0000256" key="2">
    <source>
        <dbReference type="ARBA" id="ARBA00022729"/>
    </source>
</evidence>
<reference evidence="5" key="1">
    <citation type="journal article" date="2008" name="Insect Biochem. Mol. Biol.">
        <title>The genome of a lepidopteran model insect, the silkworm Bombyx mori.</title>
        <authorList>
            <consortium name="International Silkworm Genome Consortium"/>
        </authorList>
    </citation>
    <scope>NUCLEOTIDE SEQUENCE [LARGE SCALE GENOMIC DNA]</scope>
    <source>
        <strain evidence="5">p50T</strain>
    </source>
</reference>
<keyword evidence="5" id="KW-1185">Reference proteome</keyword>
<dbReference type="PANTHER" id="PTHR12236">
    <property type="entry name" value="STRUCTURAL CONTITUENT OF CUTICLE"/>
    <property type="match status" value="1"/>
</dbReference>
<dbReference type="AlphaFoldDB" id="A0A8R2HSC5"/>
<dbReference type="Pfam" id="PF00379">
    <property type="entry name" value="Chitin_bind_4"/>
    <property type="match status" value="1"/>
</dbReference>
<dbReference type="GO" id="GO:0031012">
    <property type="term" value="C:extracellular matrix"/>
    <property type="evidence" value="ECO:0007669"/>
    <property type="project" value="TreeGrafter"/>
</dbReference>
<protein>
    <recommendedName>
        <fullName evidence="6">Cuticle protein</fullName>
    </recommendedName>
</protein>
<dbReference type="PROSITE" id="PS00233">
    <property type="entry name" value="CHIT_BIND_RR_1"/>
    <property type="match status" value="1"/>
</dbReference>
<dbReference type="GO" id="GO:0042302">
    <property type="term" value="F:structural constituent of cuticle"/>
    <property type="evidence" value="ECO:0007669"/>
    <property type="project" value="UniProtKB-UniRule"/>
</dbReference>
<dbReference type="InterPro" id="IPR031311">
    <property type="entry name" value="CHIT_BIND_RR_consensus"/>
</dbReference>
<accession>A0A8R2HSC5</accession>
<evidence type="ECO:0000256" key="3">
    <source>
        <dbReference type="PROSITE-ProRule" id="PRU00497"/>
    </source>
</evidence>
<dbReference type="InterPro" id="IPR000618">
    <property type="entry name" value="Insect_cuticle"/>
</dbReference>
<dbReference type="Proteomes" id="UP000005204">
    <property type="component" value="Unassembled WGS sequence"/>
</dbReference>
<organism evidence="4 5">
    <name type="scientific">Bombyx mori</name>
    <name type="common">Silk moth</name>
    <dbReference type="NCBI Taxonomy" id="7091"/>
    <lineage>
        <taxon>Eukaryota</taxon>
        <taxon>Metazoa</taxon>
        <taxon>Ecdysozoa</taxon>
        <taxon>Arthropoda</taxon>
        <taxon>Hexapoda</taxon>
        <taxon>Insecta</taxon>
        <taxon>Pterygota</taxon>
        <taxon>Neoptera</taxon>
        <taxon>Endopterygota</taxon>
        <taxon>Lepidoptera</taxon>
        <taxon>Glossata</taxon>
        <taxon>Ditrysia</taxon>
        <taxon>Bombycoidea</taxon>
        <taxon>Bombycidae</taxon>
        <taxon>Bombycinae</taxon>
        <taxon>Bombyx</taxon>
    </lineage>
</organism>
<dbReference type="PRINTS" id="PR00947">
    <property type="entry name" value="CUTICLE"/>
</dbReference>
<dbReference type="InterPro" id="IPR051217">
    <property type="entry name" value="Insect_Cuticle_Struc_Prot"/>
</dbReference>
<evidence type="ECO:0000313" key="4">
    <source>
        <dbReference type="EnsemblMetazoa" id="XP_021207023.1"/>
    </source>
</evidence>
<keyword evidence="1 3" id="KW-0193">Cuticle</keyword>
<dbReference type="EnsemblMetazoa" id="XM_021351348.2">
    <property type="protein sequence ID" value="XP_021207023.1"/>
    <property type="gene ID" value="GeneID_100379401"/>
</dbReference>